<dbReference type="InterPro" id="IPR021133">
    <property type="entry name" value="HEAT_type_2"/>
</dbReference>
<dbReference type="KEGG" id="dgr:6566889"/>
<keyword evidence="11" id="KW-1185">Reference proteome</keyword>
<keyword evidence="6 8" id="KW-0687">Ribonucleoprotein</keyword>
<feature type="repeat" description="HEAT" evidence="7">
    <location>
        <begin position="2084"/>
        <end position="2122"/>
    </location>
</feature>
<evidence type="ECO:0000256" key="7">
    <source>
        <dbReference type="PROSITE-ProRule" id="PRU00103"/>
    </source>
</evidence>
<evidence type="ECO:0000256" key="5">
    <source>
        <dbReference type="ARBA" id="ARBA00023242"/>
    </source>
</evidence>
<evidence type="ECO:0000313" key="11">
    <source>
        <dbReference type="Proteomes" id="UP000001070"/>
    </source>
</evidence>
<dbReference type="GO" id="GO:0034455">
    <property type="term" value="C:t-UTP complex"/>
    <property type="evidence" value="ECO:0007669"/>
    <property type="project" value="TreeGrafter"/>
</dbReference>
<reference evidence="10 11" key="1">
    <citation type="journal article" date="2007" name="Nature">
        <title>Evolution of genes and genomes on the Drosophila phylogeny.</title>
        <authorList>
            <consortium name="Drosophila 12 Genomes Consortium"/>
            <person name="Clark A.G."/>
            <person name="Eisen M.B."/>
            <person name="Smith D.R."/>
            <person name="Bergman C.M."/>
            <person name="Oliver B."/>
            <person name="Markow T.A."/>
            <person name="Kaufman T.C."/>
            <person name="Kellis M."/>
            <person name="Gelbart W."/>
            <person name="Iyer V.N."/>
            <person name="Pollard D.A."/>
            <person name="Sackton T.B."/>
            <person name="Larracuente A.M."/>
            <person name="Singh N.D."/>
            <person name="Abad J.P."/>
            <person name="Abt D.N."/>
            <person name="Adryan B."/>
            <person name="Aguade M."/>
            <person name="Akashi H."/>
            <person name="Anderson W.W."/>
            <person name="Aquadro C.F."/>
            <person name="Ardell D.H."/>
            <person name="Arguello R."/>
            <person name="Artieri C.G."/>
            <person name="Barbash D.A."/>
            <person name="Barker D."/>
            <person name="Barsanti P."/>
            <person name="Batterham P."/>
            <person name="Batzoglou S."/>
            <person name="Begun D."/>
            <person name="Bhutkar A."/>
            <person name="Blanco E."/>
            <person name="Bosak S.A."/>
            <person name="Bradley R.K."/>
            <person name="Brand A.D."/>
            <person name="Brent M.R."/>
            <person name="Brooks A.N."/>
            <person name="Brown R.H."/>
            <person name="Butlin R.K."/>
            <person name="Caggese C."/>
            <person name="Calvi B.R."/>
            <person name="Bernardo de Carvalho A."/>
            <person name="Caspi A."/>
            <person name="Castrezana S."/>
            <person name="Celniker S.E."/>
            <person name="Chang J.L."/>
            <person name="Chapple C."/>
            <person name="Chatterji S."/>
            <person name="Chinwalla A."/>
            <person name="Civetta A."/>
            <person name="Clifton S.W."/>
            <person name="Comeron J.M."/>
            <person name="Costello J.C."/>
            <person name="Coyne J.A."/>
            <person name="Daub J."/>
            <person name="David R.G."/>
            <person name="Delcher A.L."/>
            <person name="Delehaunty K."/>
            <person name="Do C.B."/>
            <person name="Ebling H."/>
            <person name="Edwards K."/>
            <person name="Eickbush T."/>
            <person name="Evans J.D."/>
            <person name="Filipski A."/>
            <person name="Findeiss S."/>
            <person name="Freyhult E."/>
            <person name="Fulton L."/>
            <person name="Fulton R."/>
            <person name="Garcia A.C."/>
            <person name="Gardiner A."/>
            <person name="Garfield D.A."/>
            <person name="Garvin B.E."/>
            <person name="Gibson G."/>
            <person name="Gilbert D."/>
            <person name="Gnerre S."/>
            <person name="Godfrey J."/>
            <person name="Good R."/>
            <person name="Gotea V."/>
            <person name="Gravely B."/>
            <person name="Greenberg A.J."/>
            <person name="Griffiths-Jones S."/>
            <person name="Gross S."/>
            <person name="Guigo R."/>
            <person name="Gustafson E.A."/>
            <person name="Haerty W."/>
            <person name="Hahn M.W."/>
            <person name="Halligan D.L."/>
            <person name="Halpern A.L."/>
            <person name="Halter G.M."/>
            <person name="Han M.V."/>
            <person name="Heger A."/>
            <person name="Hillier L."/>
            <person name="Hinrichs A.S."/>
            <person name="Holmes I."/>
            <person name="Hoskins R.A."/>
            <person name="Hubisz M.J."/>
            <person name="Hultmark D."/>
            <person name="Huntley M.A."/>
            <person name="Jaffe D.B."/>
            <person name="Jagadeeshan S."/>
            <person name="Jeck W.R."/>
            <person name="Johnson J."/>
            <person name="Jones C.D."/>
            <person name="Jordan W.C."/>
            <person name="Karpen G.H."/>
            <person name="Kataoka E."/>
            <person name="Keightley P.D."/>
            <person name="Kheradpour P."/>
            <person name="Kirkness E.F."/>
            <person name="Koerich L.B."/>
            <person name="Kristiansen K."/>
            <person name="Kudrna D."/>
            <person name="Kulathinal R.J."/>
            <person name="Kumar S."/>
            <person name="Kwok R."/>
            <person name="Lander E."/>
            <person name="Langley C.H."/>
            <person name="Lapoint R."/>
            <person name="Lazzaro B.P."/>
            <person name="Lee S.J."/>
            <person name="Levesque L."/>
            <person name="Li R."/>
            <person name="Lin C.F."/>
            <person name="Lin M.F."/>
            <person name="Lindblad-Toh K."/>
            <person name="Llopart A."/>
            <person name="Long M."/>
            <person name="Low L."/>
            <person name="Lozovsky E."/>
            <person name="Lu J."/>
            <person name="Luo M."/>
            <person name="Machado C.A."/>
            <person name="Makalowski W."/>
            <person name="Marzo M."/>
            <person name="Matsuda M."/>
            <person name="Matzkin L."/>
            <person name="McAllister B."/>
            <person name="McBride C.S."/>
            <person name="McKernan B."/>
            <person name="McKernan K."/>
            <person name="Mendez-Lago M."/>
            <person name="Minx P."/>
            <person name="Mollenhauer M.U."/>
            <person name="Montooth K."/>
            <person name="Mount S.M."/>
            <person name="Mu X."/>
            <person name="Myers E."/>
            <person name="Negre B."/>
            <person name="Newfeld S."/>
            <person name="Nielsen R."/>
            <person name="Noor M.A."/>
            <person name="O'Grady P."/>
            <person name="Pachter L."/>
            <person name="Papaceit M."/>
            <person name="Parisi M.J."/>
            <person name="Parisi M."/>
            <person name="Parts L."/>
            <person name="Pedersen J.S."/>
            <person name="Pesole G."/>
            <person name="Phillippy A.M."/>
            <person name="Ponting C.P."/>
            <person name="Pop M."/>
            <person name="Porcelli D."/>
            <person name="Powell J.R."/>
            <person name="Prohaska S."/>
            <person name="Pruitt K."/>
            <person name="Puig M."/>
            <person name="Quesneville H."/>
            <person name="Ram K.R."/>
            <person name="Rand D."/>
            <person name="Rasmussen M.D."/>
            <person name="Reed L.K."/>
            <person name="Reenan R."/>
            <person name="Reily A."/>
            <person name="Remington K.A."/>
            <person name="Rieger T.T."/>
            <person name="Ritchie M.G."/>
            <person name="Robin C."/>
            <person name="Rogers Y.H."/>
            <person name="Rohde C."/>
            <person name="Rozas J."/>
            <person name="Rubenfield M.J."/>
            <person name="Ruiz A."/>
            <person name="Russo S."/>
            <person name="Salzberg S.L."/>
            <person name="Sanchez-Gracia A."/>
            <person name="Saranga D.J."/>
            <person name="Sato H."/>
            <person name="Schaeffer S.W."/>
            <person name="Schatz M.C."/>
            <person name="Schlenke T."/>
            <person name="Schwartz R."/>
            <person name="Segarra C."/>
            <person name="Singh R.S."/>
            <person name="Sirot L."/>
            <person name="Sirota M."/>
            <person name="Sisneros N.B."/>
            <person name="Smith C.D."/>
            <person name="Smith T.F."/>
            <person name="Spieth J."/>
            <person name="Stage D.E."/>
            <person name="Stark A."/>
            <person name="Stephan W."/>
            <person name="Strausberg R.L."/>
            <person name="Strempel S."/>
            <person name="Sturgill D."/>
            <person name="Sutton G."/>
            <person name="Sutton G.G."/>
            <person name="Tao W."/>
            <person name="Teichmann S."/>
            <person name="Tobari Y.N."/>
            <person name="Tomimura Y."/>
            <person name="Tsolas J.M."/>
            <person name="Valente V.L."/>
            <person name="Venter E."/>
            <person name="Venter J.C."/>
            <person name="Vicario S."/>
            <person name="Vieira F.G."/>
            <person name="Vilella A.J."/>
            <person name="Villasante A."/>
            <person name="Walenz B."/>
            <person name="Wang J."/>
            <person name="Wasserman M."/>
            <person name="Watts T."/>
            <person name="Wilson D."/>
            <person name="Wilson R.K."/>
            <person name="Wing R.A."/>
            <person name="Wolfner M.F."/>
            <person name="Wong A."/>
            <person name="Wong G.K."/>
            <person name="Wu C.I."/>
            <person name="Wu G."/>
            <person name="Yamamoto D."/>
            <person name="Yang H.P."/>
            <person name="Yang S.P."/>
            <person name="Yorke J.A."/>
            <person name="Yoshida K."/>
            <person name="Zdobnov E."/>
            <person name="Zhang P."/>
            <person name="Zhang Y."/>
            <person name="Zimin A.V."/>
            <person name="Baldwin J."/>
            <person name="Abdouelleil A."/>
            <person name="Abdulkadir J."/>
            <person name="Abebe A."/>
            <person name="Abera B."/>
            <person name="Abreu J."/>
            <person name="Acer S.C."/>
            <person name="Aftuck L."/>
            <person name="Alexander A."/>
            <person name="An P."/>
            <person name="Anderson E."/>
            <person name="Anderson S."/>
            <person name="Arachi H."/>
            <person name="Azer M."/>
            <person name="Bachantsang P."/>
            <person name="Barry A."/>
            <person name="Bayul T."/>
            <person name="Berlin A."/>
            <person name="Bessette D."/>
            <person name="Bloom T."/>
            <person name="Blye J."/>
            <person name="Boguslavskiy L."/>
            <person name="Bonnet C."/>
            <person name="Boukhgalter B."/>
            <person name="Bourzgui I."/>
            <person name="Brown A."/>
            <person name="Cahill P."/>
            <person name="Channer S."/>
            <person name="Cheshatsang Y."/>
            <person name="Chuda L."/>
            <person name="Citroen M."/>
            <person name="Collymore A."/>
            <person name="Cooke P."/>
            <person name="Costello M."/>
            <person name="D'Aco K."/>
            <person name="Daza R."/>
            <person name="De Haan G."/>
            <person name="DeGray S."/>
            <person name="DeMaso C."/>
            <person name="Dhargay N."/>
            <person name="Dooley K."/>
            <person name="Dooley E."/>
            <person name="Doricent M."/>
            <person name="Dorje P."/>
            <person name="Dorjee K."/>
            <person name="Dupes A."/>
            <person name="Elong R."/>
            <person name="Falk J."/>
            <person name="Farina A."/>
            <person name="Faro S."/>
            <person name="Ferguson D."/>
            <person name="Fisher S."/>
            <person name="Foley C.D."/>
            <person name="Franke A."/>
            <person name="Friedrich D."/>
            <person name="Gadbois L."/>
            <person name="Gearin G."/>
            <person name="Gearin C.R."/>
            <person name="Giannoukos G."/>
            <person name="Goode T."/>
            <person name="Graham J."/>
            <person name="Grandbois E."/>
            <person name="Grewal S."/>
            <person name="Gyaltsen K."/>
            <person name="Hafez N."/>
            <person name="Hagos B."/>
            <person name="Hall J."/>
            <person name="Henson C."/>
            <person name="Hollinger A."/>
            <person name="Honan T."/>
            <person name="Huard M.D."/>
            <person name="Hughes L."/>
            <person name="Hurhula B."/>
            <person name="Husby M.E."/>
            <person name="Kamat A."/>
            <person name="Kanga B."/>
            <person name="Kashin S."/>
            <person name="Khazanovich D."/>
            <person name="Kisner P."/>
            <person name="Lance K."/>
            <person name="Lara M."/>
            <person name="Lee W."/>
            <person name="Lennon N."/>
            <person name="Letendre F."/>
            <person name="LeVine R."/>
            <person name="Lipovsky A."/>
            <person name="Liu X."/>
            <person name="Liu J."/>
            <person name="Liu S."/>
            <person name="Lokyitsang T."/>
            <person name="Lokyitsang Y."/>
            <person name="Lubonja R."/>
            <person name="Lui A."/>
            <person name="MacDonald P."/>
            <person name="Magnisalis V."/>
            <person name="Maru K."/>
            <person name="Matthews C."/>
            <person name="McCusker W."/>
            <person name="McDonough S."/>
            <person name="Mehta T."/>
            <person name="Meldrim J."/>
            <person name="Meneus L."/>
            <person name="Mihai O."/>
            <person name="Mihalev A."/>
            <person name="Mihova T."/>
            <person name="Mittelman R."/>
            <person name="Mlenga V."/>
            <person name="Montmayeur A."/>
            <person name="Mulrain L."/>
            <person name="Navidi A."/>
            <person name="Naylor J."/>
            <person name="Negash T."/>
            <person name="Nguyen T."/>
            <person name="Nguyen N."/>
            <person name="Nicol R."/>
            <person name="Norbu C."/>
            <person name="Norbu N."/>
            <person name="Novod N."/>
            <person name="O'Neill B."/>
            <person name="Osman S."/>
            <person name="Markiewicz E."/>
            <person name="Oyono O.L."/>
            <person name="Patti C."/>
            <person name="Phunkhang P."/>
            <person name="Pierre F."/>
            <person name="Priest M."/>
            <person name="Raghuraman S."/>
            <person name="Rege F."/>
            <person name="Reyes R."/>
            <person name="Rise C."/>
            <person name="Rogov P."/>
            <person name="Ross K."/>
            <person name="Ryan E."/>
            <person name="Settipalli S."/>
            <person name="Shea T."/>
            <person name="Sherpa N."/>
            <person name="Shi L."/>
            <person name="Shih D."/>
            <person name="Sparrow T."/>
            <person name="Spaulding J."/>
            <person name="Stalker J."/>
            <person name="Stange-Thomann N."/>
            <person name="Stavropoulos S."/>
            <person name="Stone C."/>
            <person name="Strader C."/>
            <person name="Tesfaye S."/>
            <person name="Thomson T."/>
            <person name="Thoulutsang Y."/>
            <person name="Thoulutsang D."/>
            <person name="Topham K."/>
            <person name="Topping I."/>
            <person name="Tsamla T."/>
            <person name="Vassiliev H."/>
            <person name="Vo A."/>
            <person name="Wangchuk T."/>
            <person name="Wangdi T."/>
            <person name="Weiand M."/>
            <person name="Wilkinson J."/>
            <person name="Wilson A."/>
            <person name="Yadav S."/>
            <person name="Young G."/>
            <person name="Yu Q."/>
            <person name="Zembek L."/>
            <person name="Zhong D."/>
            <person name="Zimmer A."/>
            <person name="Zwirko Z."/>
            <person name="Jaffe D.B."/>
            <person name="Alvarez P."/>
            <person name="Brockman W."/>
            <person name="Butler J."/>
            <person name="Chin C."/>
            <person name="Gnerre S."/>
            <person name="Grabherr M."/>
            <person name="Kleber M."/>
            <person name="Mauceli E."/>
            <person name="MacCallum I."/>
        </authorList>
    </citation>
    <scope>NUCLEOTIDE SEQUENCE [LARGE SCALE GENOMIC DNA]</scope>
    <source>
        <strain evidence="11">Tucson 15287-2541.00</strain>
    </source>
</reference>
<dbReference type="PROSITE" id="PS50077">
    <property type="entry name" value="HEAT_REPEAT"/>
    <property type="match status" value="1"/>
</dbReference>
<dbReference type="eggNOG" id="KOG1837">
    <property type="taxonomic scope" value="Eukaryota"/>
</dbReference>
<dbReference type="OrthoDB" id="31183at2759"/>
<comment type="similarity">
    <text evidence="2 8">Belongs to the HEATR1/UTP10 family.</text>
</comment>
<dbReference type="Proteomes" id="UP000001070">
    <property type="component" value="Unassembled WGS sequence"/>
</dbReference>
<dbReference type="GO" id="GO:0030686">
    <property type="term" value="C:90S preribosome"/>
    <property type="evidence" value="ECO:0007669"/>
    <property type="project" value="TreeGrafter"/>
</dbReference>
<dbReference type="SUPFAM" id="SSF48371">
    <property type="entry name" value="ARM repeat"/>
    <property type="match status" value="1"/>
</dbReference>
<dbReference type="InterPro" id="IPR012954">
    <property type="entry name" value="BP28_C_dom"/>
</dbReference>
<dbReference type="InterPro" id="IPR016024">
    <property type="entry name" value="ARM-type_fold"/>
</dbReference>
<accession>B4JQK9</accession>
<dbReference type="InParanoid" id="B4JQK9"/>
<dbReference type="GO" id="GO:0000462">
    <property type="term" value="P:maturation of SSU-rRNA from tricistronic rRNA transcript (SSU-rRNA, 5.8S rRNA, LSU-rRNA)"/>
    <property type="evidence" value="ECO:0007669"/>
    <property type="project" value="TreeGrafter"/>
</dbReference>
<dbReference type="FunCoup" id="B4JQK9">
    <property type="interactions" value="1965"/>
</dbReference>
<sequence>MTTSLAQQLQNLAAPQTSVPLTDARSRASILFDPKEAATKDRRAIYEIGLSGLLELTAFNPNFKEFQLTLFDEATLTLERAVEQAEVNQLLDAAIAKFLRLLSPYFLLRPAHMCFEWLLRRFQVHDYNREQVMALIMPYHETNTFVQVLQTMRLRKSDEDWFWLRRLQRPGVPLSKTTIVNRAASVPSFLSFVCRSTRQAVKELGPRAPQLQAQINFYATVVVGALQTAKPLEDWHISTILESLLKGLVSDTVDFVAASYVIVAQLVSRTKLKTKICNALLERVANCTFERLHTTALMLLIAIQDKQQAARPQFTPKTMLNLACQKWLINALTALANDNIAIRAICMPLVRGAVAAIREGDESTATHQQFLDNLLANVPLSQNGAQQLINCFLDTFVDMDDDNESMRMDTTLPENDDENTIIIDSDDEMLPAKTNFQTWYTEFLEKLERRYPDAFDLSVKAALSAKSKTSNRKKALKLALGFRLNTTDEKAKRVYEKLYHYSADWRLSAVQQLLQNLNVPRRRERCFRLLQECLPDRIKDDSPAVVAALLTLPTVDFVQMLGARSFAQTLCELLQRAQQQRQTQWDSVVPQAVQHLTTSAVSDDFDSNLLLLALMPYLFPSNALSLKEHEALLLLLSSNLASKLPFLGELNVCTEHEKFNVSQHRQQFLNVIATAGQLANQQMALLDSLEQHGGIAYLRGEATQLTHLLILLTAYTKRELSASESLQMLQRLGVYTSGFHFRLTKDGGSNHGHSRNNNDNFVPLQLYVDFLTTLAKNTKFPQLSATHWNQMTDELHLCLLLLDVLCAHVYDKHCAPAERREWTRALKDCVNLMLPEAQQKLDFLCNFYVYETLPELFSSASDYAVFRVRGFQLLQALLRAPTGGDINCSLLHVLRIANACNSPLQTLRQQALQTLQLLDQKKLDAHIAQLVECLLQRQSELCMDHEQYALILHTILQNRKCTPREKLLLAKLRRSLLDLVCDVQQPAICTAALLKALKHMNNEAMLTALLPLAESALKQVAQIDPGNDIPQLAQLSWPHSDIYCAVIERFEGSVGLSVLQSKPSSWQLLEVTFKQHTTYVQLEQKLQPLPCVLLNSVSPETYEQLQSQHKVALLQLIVEAATAADNDSIFLAAHRLLKRCSIDCQSLIPMLASMLSRSTRSTLPERRVRGATETKLDLTSIAWKQGMTLLELLEHKKQLVGAELLIPQLFDLLQLCLTLEEHSAAEYPKQLILSSLLHCCEAAQAAGVQLSKVLPESCFRIEQVVQCLRNTQNPQTQQHALLFLTRCAALYPQQVLHKIVEIFTFVGSTVARHDDAFSLHIIRNVVETIIPTLLLQPGEQRQRLVIAVLKVFADICIDVPLHRRLPLYETLFRVLNPRQHLWQFLCIVLESQMQLAQTPHTAGKQVDRQRLEFARELTLMFEQPAVIVDTCVHLLDYLATLPQTKEALAQAASSSSASSISPEQQLFDVRTRSFKQLRHYKYLIMDYLSSVSSSAEFQTKLGKPKQSQLALYQHFIAKTLSYVVVVNQAHQLADNVLKKYWHVLGNHAHDVLDNAIGLLRAEHFLNVITELLQHELIHVRIKVLELLVTKLTPPSDYFAQCHSTHFGLLFEPLCTIVDGILDTAGGNNAQQAQLQQTALHALQLLAKRHGPDYLDECRTLLAKLTRIVKRRANVPKGVVGNVVLTLVEVCASIKAHALAQLPKFAPQLTELLKEQVQLLLTQRQTPDYVCSALVTALHKLFLTLPLFLGPYLVDIIGALIRLSVQLENAQLAQDKRTQALKLRIVDVWTAVAQGVEARILVPSCAKSYECLLEAKAYDELGMLMRQLLLPCIQHNANSELQPVQETLSELFLQALEFRLQVRGHKQQPQRQRIAEIEASVSEAFVAWILKLSETSFRPMYSRVHMWAMERTEIQPKLTYFLLTNRIAEALKSLFVLFADEFIEDAARLLHEHNTSHPEFSDEVDSDDIVDLLSAILSTLRHVFLHCDSDFINDHRFNTLMRPLVDQLENSLVLASECETLQQTLSDCIAQLAAASNDVLWKQLNNQVLLKTRNFAPEVRILAFNSSVAIARKLGESFAPLLPETVPFIAELLEDEHERVEKNTRSAVQELETILGEPVQKYL</sequence>
<dbReference type="HOGENOM" id="CLU_001128_3_0_1"/>
<evidence type="ECO:0000256" key="3">
    <source>
        <dbReference type="ARBA" id="ARBA00022517"/>
    </source>
</evidence>
<keyword evidence="5 8" id="KW-0539">Nucleus</keyword>
<dbReference type="GO" id="GO:0045943">
    <property type="term" value="P:positive regulation of transcription by RNA polymerase I"/>
    <property type="evidence" value="ECO:0007669"/>
    <property type="project" value="TreeGrafter"/>
</dbReference>
<dbReference type="GO" id="GO:0030515">
    <property type="term" value="F:snoRNA binding"/>
    <property type="evidence" value="ECO:0007669"/>
    <property type="project" value="TreeGrafter"/>
</dbReference>
<dbReference type="STRING" id="7222.B4JQK9"/>
<dbReference type="InterPro" id="IPR040191">
    <property type="entry name" value="UTP10"/>
</dbReference>
<evidence type="ECO:0000256" key="4">
    <source>
        <dbReference type="ARBA" id="ARBA00022552"/>
    </source>
</evidence>
<evidence type="ECO:0000313" key="10">
    <source>
        <dbReference type="EMBL" id="EDV99189.1"/>
    </source>
</evidence>
<dbReference type="Pfam" id="PF12397">
    <property type="entry name" value="U3snoRNP10"/>
    <property type="match status" value="1"/>
</dbReference>
<dbReference type="InterPro" id="IPR011989">
    <property type="entry name" value="ARM-like"/>
</dbReference>
<keyword evidence="3 8" id="KW-0690">Ribosome biogenesis</keyword>
<protein>
    <recommendedName>
        <fullName evidence="8">HEAT repeat-containing protein 1</fullName>
    </recommendedName>
</protein>
<proteinExistence type="inferred from homology"/>
<dbReference type="Pfam" id="PF08146">
    <property type="entry name" value="BP28CT"/>
    <property type="match status" value="1"/>
</dbReference>
<evidence type="ECO:0000256" key="8">
    <source>
        <dbReference type="RuleBase" id="RU367065"/>
    </source>
</evidence>
<dbReference type="SMART" id="SM01036">
    <property type="entry name" value="BP28CT"/>
    <property type="match status" value="1"/>
</dbReference>
<comment type="subcellular location">
    <subcellularLocation>
        <location evidence="1 8">Nucleus</location>
        <location evidence="1 8">Nucleolus</location>
    </subcellularLocation>
</comment>
<dbReference type="PANTHER" id="PTHR13457">
    <property type="entry name" value="BAP28"/>
    <property type="match status" value="1"/>
</dbReference>
<dbReference type="Gene3D" id="1.25.10.10">
    <property type="entry name" value="Leucine-rich Repeat Variant"/>
    <property type="match status" value="2"/>
</dbReference>
<dbReference type="EMBL" id="CH916372">
    <property type="protein sequence ID" value="EDV99189.1"/>
    <property type="molecule type" value="Genomic_DNA"/>
</dbReference>
<gene>
    <name evidence="10" type="primary">Dgri\GH13718</name>
    <name evidence="10" type="ORF">Dgri_GH13718</name>
</gene>
<dbReference type="PhylomeDB" id="B4JQK9"/>
<evidence type="ECO:0000256" key="2">
    <source>
        <dbReference type="ARBA" id="ARBA00010559"/>
    </source>
</evidence>
<keyword evidence="4 8" id="KW-0698">rRNA processing</keyword>
<dbReference type="InterPro" id="IPR056473">
    <property type="entry name" value="HEAT_Utp10/HEAT1"/>
</dbReference>
<dbReference type="InterPro" id="IPR022125">
    <property type="entry name" value="U3snoRNP10_N"/>
</dbReference>
<organism evidence="11">
    <name type="scientific">Drosophila grimshawi</name>
    <name type="common">Hawaiian fruit fly</name>
    <name type="synonym">Idiomyia grimshawi</name>
    <dbReference type="NCBI Taxonomy" id="7222"/>
    <lineage>
        <taxon>Eukaryota</taxon>
        <taxon>Metazoa</taxon>
        <taxon>Ecdysozoa</taxon>
        <taxon>Arthropoda</taxon>
        <taxon>Hexapoda</taxon>
        <taxon>Insecta</taxon>
        <taxon>Pterygota</taxon>
        <taxon>Neoptera</taxon>
        <taxon>Endopterygota</taxon>
        <taxon>Diptera</taxon>
        <taxon>Brachycera</taxon>
        <taxon>Muscomorpha</taxon>
        <taxon>Ephydroidea</taxon>
        <taxon>Drosophilidae</taxon>
        <taxon>Drosophila</taxon>
        <taxon>Hawaiian Drosophila</taxon>
    </lineage>
</organism>
<dbReference type="OMA" id="NDVMWKQ"/>
<name>B4JQK9_DROGR</name>
<evidence type="ECO:0000256" key="6">
    <source>
        <dbReference type="ARBA" id="ARBA00023274"/>
    </source>
</evidence>
<evidence type="ECO:0000259" key="9">
    <source>
        <dbReference type="SMART" id="SM01036"/>
    </source>
</evidence>
<feature type="domain" description="BP28 C-terminal" evidence="9">
    <location>
        <begin position="1837"/>
        <end position="1990"/>
    </location>
</feature>
<dbReference type="Pfam" id="PF23243">
    <property type="entry name" value="HEAT_HEATR1"/>
    <property type="match status" value="1"/>
</dbReference>
<comment type="function">
    <text evidence="8">Involved in nucleolar processing of pre-18S ribosomal RNA.</text>
</comment>
<evidence type="ECO:0000256" key="1">
    <source>
        <dbReference type="ARBA" id="ARBA00004604"/>
    </source>
</evidence>
<dbReference type="PANTHER" id="PTHR13457:SF1">
    <property type="entry name" value="HEAT REPEAT-CONTAINING PROTEIN 1"/>
    <property type="match status" value="1"/>
</dbReference>
<dbReference type="GO" id="GO:0032040">
    <property type="term" value="C:small-subunit processome"/>
    <property type="evidence" value="ECO:0007669"/>
    <property type="project" value="TreeGrafter"/>
</dbReference>
<dbReference type="GO" id="GO:0061351">
    <property type="term" value="P:neural precursor cell proliferation"/>
    <property type="evidence" value="ECO:0007669"/>
    <property type="project" value="EnsemblMetazoa"/>
</dbReference>